<keyword evidence="9" id="KW-1185">Reference proteome</keyword>
<evidence type="ECO:0000256" key="5">
    <source>
        <dbReference type="ARBA" id="ARBA00023004"/>
    </source>
</evidence>
<dbReference type="InterPro" id="IPR006138">
    <property type="entry name" value="NADH_UQ_OxRdtase_20Kd_su"/>
</dbReference>
<keyword evidence="5" id="KW-0408">Iron</keyword>
<dbReference type="PROSITE" id="PS01150">
    <property type="entry name" value="COMPLEX1_20K"/>
    <property type="match status" value="1"/>
</dbReference>
<accession>A0A2H1FDW6</accession>
<evidence type="ECO:0000256" key="4">
    <source>
        <dbReference type="ARBA" id="ARBA00022723"/>
    </source>
</evidence>
<gene>
    <name evidence="8" type="ORF">NCS_10760</name>
</gene>
<comment type="similarity">
    <text evidence="2">Belongs to the complex I 20 kDa subunit family.</text>
</comment>
<dbReference type="SUPFAM" id="SSF56770">
    <property type="entry name" value="HydA/Nqo6-like"/>
    <property type="match status" value="1"/>
</dbReference>
<evidence type="ECO:0000256" key="6">
    <source>
        <dbReference type="ARBA" id="ARBA00023014"/>
    </source>
</evidence>
<organism evidence="8 9">
    <name type="scientific">Candidatus Nitrosotalea okcheonensis</name>
    <dbReference type="NCBI Taxonomy" id="1903276"/>
    <lineage>
        <taxon>Archaea</taxon>
        <taxon>Nitrososphaerota</taxon>
        <taxon>Nitrososphaeria</taxon>
        <taxon>Nitrosotaleales</taxon>
        <taxon>Nitrosotaleaceae</taxon>
        <taxon>Nitrosotalea</taxon>
    </lineage>
</organism>
<evidence type="ECO:0000259" key="7">
    <source>
        <dbReference type="PROSITE" id="PS51379"/>
    </source>
</evidence>
<dbReference type="InterPro" id="IPR017896">
    <property type="entry name" value="4Fe4S_Fe-S-bd"/>
</dbReference>
<comment type="cofactor">
    <cofactor evidence="1">
        <name>[4Fe-4S] cluster</name>
        <dbReference type="ChEBI" id="CHEBI:49883"/>
    </cofactor>
</comment>
<dbReference type="SUPFAM" id="SSF54862">
    <property type="entry name" value="4Fe-4S ferredoxins"/>
    <property type="match status" value="1"/>
</dbReference>
<dbReference type="InterPro" id="IPR052375">
    <property type="entry name" value="Complex_I_20kDa-like"/>
</dbReference>
<dbReference type="PROSITE" id="PS51379">
    <property type="entry name" value="4FE4S_FER_2"/>
    <property type="match status" value="1"/>
</dbReference>
<protein>
    <submittedName>
        <fullName evidence="8">NADH ubiquinone oxidoreductase 20 kDa subunit</fullName>
    </submittedName>
</protein>
<dbReference type="GO" id="GO:0008137">
    <property type="term" value="F:NADH dehydrogenase (ubiquinone) activity"/>
    <property type="evidence" value="ECO:0007669"/>
    <property type="project" value="InterPro"/>
</dbReference>
<dbReference type="AlphaFoldDB" id="A0A2H1FDW6"/>
<dbReference type="Pfam" id="PF01058">
    <property type="entry name" value="Oxidored_q6"/>
    <property type="match status" value="1"/>
</dbReference>
<dbReference type="EMBL" id="LT841358">
    <property type="protein sequence ID" value="SMH70953.1"/>
    <property type="molecule type" value="Genomic_DNA"/>
</dbReference>
<evidence type="ECO:0000256" key="2">
    <source>
        <dbReference type="ARBA" id="ARBA00009173"/>
    </source>
</evidence>
<proteinExistence type="inferred from homology"/>
<dbReference type="NCBIfam" id="NF005012">
    <property type="entry name" value="PRK06411.1"/>
    <property type="match status" value="1"/>
</dbReference>
<dbReference type="Proteomes" id="UP000230607">
    <property type="component" value="Chromosome 1"/>
</dbReference>
<dbReference type="GO" id="GO:0048038">
    <property type="term" value="F:quinone binding"/>
    <property type="evidence" value="ECO:0007669"/>
    <property type="project" value="InterPro"/>
</dbReference>
<dbReference type="Gene3D" id="3.40.50.12280">
    <property type="match status" value="1"/>
</dbReference>
<name>A0A2H1FDW6_9ARCH</name>
<keyword evidence="8" id="KW-0830">Ubiquinone</keyword>
<dbReference type="RefSeq" id="WP_304441947.1">
    <property type="nucleotide sequence ID" value="NZ_LT841358.1"/>
</dbReference>
<dbReference type="GO" id="GO:0046872">
    <property type="term" value="F:metal ion binding"/>
    <property type="evidence" value="ECO:0007669"/>
    <property type="project" value="UniProtKB-KW"/>
</dbReference>
<evidence type="ECO:0000256" key="1">
    <source>
        <dbReference type="ARBA" id="ARBA00001966"/>
    </source>
</evidence>
<keyword evidence="4" id="KW-0479">Metal-binding</keyword>
<reference evidence="9" key="1">
    <citation type="submission" date="2017-03" db="EMBL/GenBank/DDBJ databases">
        <authorList>
            <person name="Herbold C."/>
        </authorList>
    </citation>
    <scope>NUCLEOTIDE SEQUENCE [LARGE SCALE GENOMIC DNA]</scope>
</reference>
<evidence type="ECO:0000256" key="3">
    <source>
        <dbReference type="ARBA" id="ARBA00022485"/>
    </source>
</evidence>
<dbReference type="Gene3D" id="3.30.70.20">
    <property type="match status" value="1"/>
</dbReference>
<evidence type="ECO:0000313" key="9">
    <source>
        <dbReference type="Proteomes" id="UP000230607"/>
    </source>
</evidence>
<feature type="domain" description="4Fe-4S ferredoxin-type" evidence="7">
    <location>
        <begin position="59"/>
        <end position="87"/>
    </location>
</feature>
<dbReference type="GO" id="GO:0051539">
    <property type="term" value="F:4 iron, 4 sulfur cluster binding"/>
    <property type="evidence" value="ECO:0007669"/>
    <property type="project" value="UniProtKB-KW"/>
</dbReference>
<keyword evidence="6" id="KW-0411">Iron-sulfur</keyword>
<evidence type="ECO:0000313" key="8">
    <source>
        <dbReference type="EMBL" id="SMH70953.1"/>
    </source>
</evidence>
<dbReference type="PANTHER" id="PTHR42989">
    <property type="entry name" value="HYDROGENASE-4 COMPONENT I"/>
    <property type="match status" value="1"/>
</dbReference>
<dbReference type="InterPro" id="IPR006137">
    <property type="entry name" value="NADH_UbQ_OxRdtase-like_20kDa"/>
</dbReference>
<dbReference type="PANTHER" id="PTHR42989:SF1">
    <property type="entry name" value="FORMATE HYDROGENLYASE SUBUNIT 7-RELATED"/>
    <property type="match status" value="1"/>
</dbReference>
<keyword evidence="3" id="KW-0004">4Fe-4S</keyword>
<sequence>MMEKSRKILGNHIETRSLDDLIIADNYRGKMKFISEIASDQQDLGNVCPTRALSKKDDGTMALDNGKCIMCGYCEESFPKLIKKENTCVNPTKTKNHLIEYSTSLEHLPGKSYDKMGVELQEKIRKLFGRSLAIREIDAGSCNGCEIEITALNNPIYDIERFGIHFVSSPRHADVLLVTGPASRNMETALLRTYEATSTPKIVIAAGACACSGGIFGDTYATTGGIDKIVPVDVYIPGCPPRPEILIQGLLLAVDRMITHGS</sequence>